<dbReference type="AlphaFoldDB" id="A0A644URN3"/>
<feature type="compositionally biased region" description="Basic and acidic residues" evidence="1">
    <location>
        <begin position="206"/>
        <end position="216"/>
    </location>
</feature>
<comment type="caution">
    <text evidence="2">The sequence shown here is derived from an EMBL/GenBank/DDBJ whole genome shotgun (WGS) entry which is preliminary data.</text>
</comment>
<dbReference type="EMBL" id="VSSQ01000149">
    <property type="protein sequence ID" value="MPL81405.1"/>
    <property type="molecule type" value="Genomic_DNA"/>
</dbReference>
<name>A0A644URN3_9ZZZZ</name>
<evidence type="ECO:0000313" key="2">
    <source>
        <dbReference type="EMBL" id="MPL81405.1"/>
    </source>
</evidence>
<proteinExistence type="predicted"/>
<reference evidence="2" key="1">
    <citation type="submission" date="2019-08" db="EMBL/GenBank/DDBJ databases">
        <authorList>
            <person name="Kucharzyk K."/>
            <person name="Murdoch R.W."/>
            <person name="Higgins S."/>
            <person name="Loffler F."/>
        </authorList>
    </citation>
    <scope>NUCLEOTIDE SEQUENCE</scope>
</reference>
<accession>A0A644URN3</accession>
<feature type="region of interest" description="Disordered" evidence="1">
    <location>
        <begin position="1"/>
        <end position="21"/>
    </location>
</feature>
<gene>
    <name evidence="2" type="ORF">SDC9_27324</name>
</gene>
<protein>
    <submittedName>
        <fullName evidence="2">Uncharacterized protein</fullName>
    </submittedName>
</protein>
<organism evidence="2">
    <name type="scientific">bioreactor metagenome</name>
    <dbReference type="NCBI Taxonomy" id="1076179"/>
    <lineage>
        <taxon>unclassified sequences</taxon>
        <taxon>metagenomes</taxon>
        <taxon>ecological metagenomes</taxon>
    </lineage>
</organism>
<feature type="region of interest" description="Disordered" evidence="1">
    <location>
        <begin position="193"/>
        <end position="247"/>
    </location>
</feature>
<sequence length="355" mass="37747">MRADPCGAGGQAEVMGNSGANDQANGKNGGIVVAFASHKELTARAAARKGKGQTGSSHAEEVPEIVWLGDGLVFKAGLERAKVQVQNKGRTQHGQKAQRQMPLLEQHHVAQGPHGAEAAALGQKAHDQAHANGEYKGCMLRAGTFDGIEKHTALRLFCHLRIEQIQGHEGKHDAGQHQTGNFTLALAAPQRKAHAKKYGANAHAADQARKAKERKGVAARKAQDNAPGATQKDQRANTRYAPKQKAGDGGRAATWLVLAKGQRRAKCAQHHTHDFGPQILHDGSTVKAQSARDITVKADHADAHVAGIAHLLEQHGKHAEHKPGGNDACCGGEKIEAWFHEILLLGPQARGEADV</sequence>
<evidence type="ECO:0000256" key="1">
    <source>
        <dbReference type="SAM" id="MobiDB-lite"/>
    </source>
</evidence>